<evidence type="ECO:0000313" key="1">
    <source>
        <dbReference type="EMBL" id="THG33344.1"/>
    </source>
</evidence>
<evidence type="ECO:0000313" key="2">
    <source>
        <dbReference type="Proteomes" id="UP000309133"/>
    </source>
</evidence>
<proteinExistence type="predicted"/>
<dbReference type="SUPFAM" id="SSF54593">
    <property type="entry name" value="Glyoxalase/Bleomycin resistance protein/Dihydroxybiphenyl dioxygenase"/>
    <property type="match status" value="1"/>
</dbReference>
<dbReference type="Gene3D" id="3.10.180.10">
    <property type="entry name" value="2,3-Dihydroxybiphenyl 1,2-Dioxygenase, domain 1"/>
    <property type="match status" value="1"/>
</dbReference>
<comment type="caution">
    <text evidence="1">The sequence shown here is derived from an EMBL/GenBank/DDBJ whole genome shotgun (WGS) entry which is preliminary data.</text>
</comment>
<reference evidence="1 2" key="1">
    <citation type="submission" date="2019-04" db="EMBL/GenBank/DDBJ databases">
        <authorList>
            <person name="Jiang L."/>
        </authorList>
    </citation>
    <scope>NUCLEOTIDE SEQUENCE [LARGE SCALE GENOMIC DNA]</scope>
    <source>
        <strain evidence="1 2">YIM 131853</strain>
    </source>
</reference>
<gene>
    <name evidence="1" type="ORF">E6C64_03040</name>
</gene>
<sequence length="126" mass="13206">MFLGLRSVIYPAPDLQAAKAATTALLGVQPYFDEAFYVGFSAAGYELGLDPNLDPGEGPVTYWGVSDIEVAMLDLSDRGATTRTPVQDVGGGIRTVTLEVPALGLVGLIQNPHYEPVEVDGAGPGR</sequence>
<dbReference type="RefSeq" id="WP_136426126.1">
    <property type="nucleotide sequence ID" value="NZ_SSSM01000001.1"/>
</dbReference>
<keyword evidence="2" id="KW-1185">Reference proteome</keyword>
<name>A0A4S4FSG5_9MICO</name>
<dbReference type="AlphaFoldDB" id="A0A4S4FSG5"/>
<dbReference type="InterPro" id="IPR029068">
    <property type="entry name" value="Glyas_Bleomycin-R_OHBP_Dase"/>
</dbReference>
<organism evidence="1 2">
    <name type="scientific">Naasia lichenicola</name>
    <dbReference type="NCBI Taxonomy" id="2565933"/>
    <lineage>
        <taxon>Bacteria</taxon>
        <taxon>Bacillati</taxon>
        <taxon>Actinomycetota</taxon>
        <taxon>Actinomycetes</taxon>
        <taxon>Micrococcales</taxon>
        <taxon>Microbacteriaceae</taxon>
        <taxon>Naasia</taxon>
    </lineage>
</organism>
<dbReference type="OrthoDB" id="4548523at2"/>
<dbReference type="EMBL" id="SSSM01000001">
    <property type="protein sequence ID" value="THG33344.1"/>
    <property type="molecule type" value="Genomic_DNA"/>
</dbReference>
<dbReference type="Proteomes" id="UP000309133">
    <property type="component" value="Unassembled WGS sequence"/>
</dbReference>
<accession>A0A4S4FSG5</accession>
<protein>
    <submittedName>
        <fullName evidence="1">VOC family protein</fullName>
    </submittedName>
</protein>